<evidence type="ECO:0000313" key="3">
    <source>
        <dbReference type="Proteomes" id="UP000594261"/>
    </source>
</evidence>
<protein>
    <recommendedName>
        <fullName evidence="1">Endonuclease/exonuclease/phosphatase domain-containing protein</fullName>
    </recommendedName>
</protein>
<dbReference type="AlphaFoldDB" id="A0A7N2RBC2"/>
<dbReference type="InterPro" id="IPR036691">
    <property type="entry name" value="Endo/exonu/phosph_ase_sf"/>
</dbReference>
<feature type="domain" description="Endonuclease/exonuclease/phosphatase" evidence="1">
    <location>
        <begin position="272"/>
        <end position="447"/>
    </location>
</feature>
<accession>A0A7N2RBC2</accession>
<dbReference type="Gene3D" id="3.60.10.10">
    <property type="entry name" value="Endonuclease/exonuclease/phosphatase"/>
    <property type="match status" value="1"/>
</dbReference>
<dbReference type="PANTHER" id="PTHR33710:SF64">
    <property type="entry name" value="ENDONUCLEASE_EXONUCLEASE_PHOSPHATASE DOMAIN-CONTAINING PROTEIN"/>
    <property type="match status" value="1"/>
</dbReference>
<dbReference type="EnsemblPlants" id="QL10p002846:mrna">
    <property type="protein sequence ID" value="QL10p002846:mrna"/>
    <property type="gene ID" value="QL10p002846"/>
</dbReference>
<organism evidence="2 3">
    <name type="scientific">Quercus lobata</name>
    <name type="common">Valley oak</name>
    <dbReference type="NCBI Taxonomy" id="97700"/>
    <lineage>
        <taxon>Eukaryota</taxon>
        <taxon>Viridiplantae</taxon>
        <taxon>Streptophyta</taxon>
        <taxon>Embryophyta</taxon>
        <taxon>Tracheophyta</taxon>
        <taxon>Spermatophyta</taxon>
        <taxon>Magnoliopsida</taxon>
        <taxon>eudicotyledons</taxon>
        <taxon>Gunneridae</taxon>
        <taxon>Pentapetalae</taxon>
        <taxon>rosids</taxon>
        <taxon>fabids</taxon>
        <taxon>Fagales</taxon>
        <taxon>Fagaceae</taxon>
        <taxon>Quercus</taxon>
    </lineage>
</organism>
<dbReference type="EMBL" id="LRBV02000010">
    <property type="status" value="NOT_ANNOTATED_CDS"/>
    <property type="molecule type" value="Genomic_DNA"/>
</dbReference>
<dbReference type="GO" id="GO:0003824">
    <property type="term" value="F:catalytic activity"/>
    <property type="evidence" value="ECO:0007669"/>
    <property type="project" value="InterPro"/>
</dbReference>
<reference evidence="2" key="2">
    <citation type="submission" date="2021-01" db="UniProtKB">
        <authorList>
            <consortium name="EnsemblPlants"/>
        </authorList>
    </citation>
    <scope>IDENTIFICATION</scope>
</reference>
<dbReference type="SUPFAM" id="SSF56219">
    <property type="entry name" value="DNase I-like"/>
    <property type="match status" value="1"/>
</dbReference>
<dbReference type="Pfam" id="PF03372">
    <property type="entry name" value="Exo_endo_phos"/>
    <property type="match status" value="1"/>
</dbReference>
<evidence type="ECO:0000259" key="1">
    <source>
        <dbReference type="Pfam" id="PF03372"/>
    </source>
</evidence>
<dbReference type="Proteomes" id="UP000594261">
    <property type="component" value="Chromosome 10"/>
</dbReference>
<proteinExistence type="predicted"/>
<dbReference type="InterPro" id="IPR005135">
    <property type="entry name" value="Endo/exonuclease/phosphatase"/>
</dbReference>
<name>A0A7N2RBC2_QUELO</name>
<keyword evidence="3" id="KW-1185">Reference proteome</keyword>
<sequence length="455" mass="50211">MSKGCHEASDALDISGVEVFLVEELPAPPDKAGTARQPALMTAASSATQTEMNHCSAKASMMVGGPFSNGFHAGASSATLDKADTALFHTTRTDLVSVPPTELLGCLVETSMEAVSLIFGGLCVDEPSFTLGKAEIEGDRALIGLELSNYVLCPPRVGIEEWCSGAYAVEVLGDVESSSPLISVNPLGVVVSSELNSNTEVRRFDNTLKVSNWVKHRLSGFSKMMGFSLGRHEKRCIMLLQRLETEIEAAKLVHKKAGAQERCCPPKSCLNDSRKHLVVRNSLREWNCDVVCLQETKLASMNRQLICSLWSCPYVDWVALGADQIAGGVLMIWDRRVLEKLELWDELIGIQQLWEVPWCYIGDFNIVRFPSERLGGSRLTLAIENFSEFIEELNLIDLPLEGGSYTWSSDLDQPSMSRIDRVLVSHDWEDHYPDVTQQVLLRPISDHFPILVEAG</sequence>
<reference evidence="2 3" key="1">
    <citation type="journal article" date="2016" name="G3 (Bethesda)">
        <title>First Draft Assembly and Annotation of the Genome of a California Endemic Oak Quercus lobata Nee (Fagaceae).</title>
        <authorList>
            <person name="Sork V.L."/>
            <person name="Fitz-Gibbon S.T."/>
            <person name="Puiu D."/>
            <person name="Crepeau M."/>
            <person name="Gugger P.F."/>
            <person name="Sherman R."/>
            <person name="Stevens K."/>
            <person name="Langley C.H."/>
            <person name="Pellegrini M."/>
            <person name="Salzberg S.L."/>
        </authorList>
    </citation>
    <scope>NUCLEOTIDE SEQUENCE [LARGE SCALE GENOMIC DNA]</scope>
    <source>
        <strain evidence="2 3">cv. SW786</strain>
    </source>
</reference>
<dbReference type="InParanoid" id="A0A7N2RBC2"/>
<dbReference type="PANTHER" id="PTHR33710">
    <property type="entry name" value="BNAC02G09200D PROTEIN"/>
    <property type="match status" value="1"/>
</dbReference>
<dbReference type="Gramene" id="QL10p002846:mrna">
    <property type="protein sequence ID" value="QL10p002846:mrna"/>
    <property type="gene ID" value="QL10p002846"/>
</dbReference>
<evidence type="ECO:0000313" key="2">
    <source>
        <dbReference type="EnsemblPlants" id="QL10p002846:mrna"/>
    </source>
</evidence>